<feature type="coiled-coil region" evidence="1">
    <location>
        <begin position="163"/>
        <end position="228"/>
    </location>
</feature>
<reference evidence="3 4" key="1">
    <citation type="submission" date="2024-02" db="EMBL/GenBank/DDBJ databases">
        <title>High-quality chromosome-scale genome assembly of Pensacola bahiagrass (Paspalum notatum Flugge var. saurae).</title>
        <authorList>
            <person name="Vega J.M."/>
            <person name="Podio M."/>
            <person name="Orjuela J."/>
            <person name="Siena L.A."/>
            <person name="Pessino S.C."/>
            <person name="Combes M.C."/>
            <person name="Mariac C."/>
            <person name="Albertini E."/>
            <person name="Pupilli F."/>
            <person name="Ortiz J.P.A."/>
            <person name="Leblanc O."/>
        </authorList>
    </citation>
    <scope>NUCLEOTIDE SEQUENCE [LARGE SCALE GENOMIC DNA]</scope>
    <source>
        <strain evidence="3">R1</strain>
        <tissue evidence="3">Leaf</tissue>
    </source>
</reference>
<organism evidence="3 4">
    <name type="scientific">Paspalum notatum var. saurae</name>
    <dbReference type="NCBI Taxonomy" id="547442"/>
    <lineage>
        <taxon>Eukaryota</taxon>
        <taxon>Viridiplantae</taxon>
        <taxon>Streptophyta</taxon>
        <taxon>Embryophyta</taxon>
        <taxon>Tracheophyta</taxon>
        <taxon>Spermatophyta</taxon>
        <taxon>Magnoliopsida</taxon>
        <taxon>Liliopsida</taxon>
        <taxon>Poales</taxon>
        <taxon>Poaceae</taxon>
        <taxon>PACMAD clade</taxon>
        <taxon>Panicoideae</taxon>
        <taxon>Andropogonodae</taxon>
        <taxon>Paspaleae</taxon>
        <taxon>Paspalinae</taxon>
        <taxon>Paspalum</taxon>
    </lineage>
</organism>
<dbReference type="AlphaFoldDB" id="A0AAQ3ULP4"/>
<dbReference type="PANTHER" id="PTHR31245:SF3">
    <property type="entry name" value="OS08G0313600 PROTEIN"/>
    <property type="match status" value="1"/>
</dbReference>
<keyword evidence="1" id="KW-0175">Coiled coil</keyword>
<evidence type="ECO:0000313" key="4">
    <source>
        <dbReference type="Proteomes" id="UP001341281"/>
    </source>
</evidence>
<accession>A0AAQ3ULP4</accession>
<evidence type="ECO:0000256" key="1">
    <source>
        <dbReference type="SAM" id="Coils"/>
    </source>
</evidence>
<evidence type="ECO:0008006" key="5">
    <source>
        <dbReference type="Google" id="ProtNLM"/>
    </source>
</evidence>
<evidence type="ECO:0000313" key="3">
    <source>
        <dbReference type="EMBL" id="WVZ92282.1"/>
    </source>
</evidence>
<proteinExistence type="predicted"/>
<dbReference type="Proteomes" id="UP001341281">
    <property type="component" value="Chromosome 09"/>
</dbReference>
<sequence>MFGTGYYGKRAASTFFDELPDADDASGTPPVAKRPRFWDPASPPPQPDPRTRCATADPALVAEVSLRFPAATLGRQLIEKALVESGNDLGAALKILDNLHLGSLENNGEPSYECPNQRATEVQVSDEVWSSSGIDDAKARASRVLEGFQFQKTVAPGVNGQALHELQKENSVVKERLEAVMRENNILKSGIAIQYERQKDYDEKNKELQQLKQHVAQYQEQIRNLEKSNYTLSMHLKAKEGRSIPGYFHPDVF</sequence>
<gene>
    <name evidence="3" type="ORF">U9M48_038360</name>
</gene>
<feature type="region of interest" description="Disordered" evidence="2">
    <location>
        <begin position="18"/>
        <end position="52"/>
    </location>
</feature>
<dbReference type="EMBL" id="CP144753">
    <property type="protein sequence ID" value="WVZ92282.1"/>
    <property type="molecule type" value="Genomic_DNA"/>
</dbReference>
<keyword evidence="4" id="KW-1185">Reference proteome</keyword>
<name>A0AAQ3ULP4_PASNO</name>
<dbReference type="PANTHER" id="PTHR31245">
    <property type="entry name" value="UBIQUITIN SYSTEM COMPONENT CUE PROTEIN"/>
    <property type="match status" value="1"/>
</dbReference>
<evidence type="ECO:0000256" key="2">
    <source>
        <dbReference type="SAM" id="MobiDB-lite"/>
    </source>
</evidence>
<protein>
    <recommendedName>
        <fullName evidence="5">CUE domain-containing protein</fullName>
    </recommendedName>
</protein>